<protein>
    <submittedName>
        <fullName evidence="1">Anti-virulence regulator CigR family protein</fullName>
    </submittedName>
</protein>
<keyword evidence="2" id="KW-1185">Reference proteome</keyword>
<gene>
    <name evidence="1" type="ORF">DCL27_07620</name>
</gene>
<sequence length="157" mass="17135">MRRMSLIALLAIWGSGALLPMAACAGNGHGNGNGHGHGAHNAERHGAWRDSEEWQRAEKWEKGNARGREETFDWHDFRRQSRLLGIAGYKPLPPGIAKNLAKGKPLPPGIAKQALPASLARLLPRYPGREWNIVGNDLVSVITGTAIVAEIIRHAFD</sequence>
<dbReference type="EMBL" id="CP084506">
    <property type="protein sequence ID" value="UCQ01612.1"/>
    <property type="molecule type" value="Genomic_DNA"/>
</dbReference>
<name>A0AC61TM19_EDWTA</name>
<dbReference type="Proteomes" id="UP000245918">
    <property type="component" value="Chromosome"/>
</dbReference>
<reference evidence="1" key="1">
    <citation type="submission" date="2021-09" db="EMBL/GenBank/DDBJ databases">
        <title>Comparative genomics of Edwardsiella genus reveals species-based diversity.</title>
        <authorList>
            <person name="Tekedar H.C."/>
            <person name="Kumru S."/>
            <person name="Waldbieser G.C."/>
            <person name="Reichley S.R."/>
            <person name="Lawrence M.L."/>
            <person name="Griffin M.J."/>
        </authorList>
    </citation>
    <scope>NUCLEOTIDE SEQUENCE</scope>
    <source>
        <strain evidence="1">ATCC 15947</strain>
    </source>
</reference>
<evidence type="ECO:0000313" key="2">
    <source>
        <dbReference type="Proteomes" id="UP000245918"/>
    </source>
</evidence>
<evidence type="ECO:0000313" key="1">
    <source>
        <dbReference type="EMBL" id="UCQ01612.1"/>
    </source>
</evidence>
<accession>A0AC61TM19</accession>
<organism evidence="1 2">
    <name type="scientific">Edwardsiella tarda ATCC 15947 = NBRC 105688</name>
    <dbReference type="NCBI Taxonomy" id="667121"/>
    <lineage>
        <taxon>Bacteria</taxon>
        <taxon>Pseudomonadati</taxon>
        <taxon>Pseudomonadota</taxon>
        <taxon>Gammaproteobacteria</taxon>
        <taxon>Enterobacterales</taxon>
        <taxon>Hafniaceae</taxon>
        <taxon>Edwardsiella</taxon>
    </lineage>
</organism>
<proteinExistence type="predicted"/>